<proteinExistence type="predicted"/>
<sequence length="266" mass="30111">MRKSALYNGTVSHRRLQPVGHSLNYKIFYLLIDLDELGEISEHIPFFSINRRNLVSFSEKDFGARSPADLKAYVLDSLLQNGLDGAVASVRLLCIPRIFGYSFNPLSTYYCFDKDENLVALVYAVSNTFGERHSYVLPACTAGRNGLIRQTCRKEFYVSPFLPMNCRYDFSVLPPGETIALSIRQFTEEQPILNASFVGDRAPLDRRHLAAALVRLPFNSLKVIAGIHWEALKLFLKGVKLVKRSTENAIRLPEVNPPLIEKTQEK</sequence>
<evidence type="ECO:0000313" key="2">
    <source>
        <dbReference type="Proteomes" id="UP000445696"/>
    </source>
</evidence>
<dbReference type="EMBL" id="WTVA01000004">
    <property type="protein sequence ID" value="MZR22897.1"/>
    <property type="molecule type" value="Genomic_DNA"/>
</dbReference>
<accession>A0A845MI00</accession>
<keyword evidence="2" id="KW-1185">Reference proteome</keyword>
<name>A0A845MI00_9PROT</name>
<comment type="caution">
    <text evidence="1">The sequence shown here is derived from an EMBL/GenBank/DDBJ whole genome shotgun (WGS) entry which is preliminary data.</text>
</comment>
<gene>
    <name evidence="1" type="ORF">GQF03_11190</name>
</gene>
<organism evidence="1 2">
    <name type="scientific">Sneathiella chungangensis</name>
    <dbReference type="NCBI Taxonomy" id="1418234"/>
    <lineage>
        <taxon>Bacteria</taxon>
        <taxon>Pseudomonadati</taxon>
        <taxon>Pseudomonadota</taxon>
        <taxon>Alphaproteobacteria</taxon>
        <taxon>Sneathiellales</taxon>
        <taxon>Sneathiellaceae</taxon>
        <taxon>Sneathiella</taxon>
    </lineage>
</organism>
<reference evidence="1 2" key="1">
    <citation type="journal article" date="2014" name="Int. J. Syst. Evol. Microbiol.">
        <title>Sneathiella chungangensis sp. nov., isolated from a marine sand, and emended description of the genus Sneathiella.</title>
        <authorList>
            <person name="Siamphan C."/>
            <person name="Kim H."/>
            <person name="Lee J.S."/>
            <person name="Kim W."/>
        </authorList>
    </citation>
    <scope>NUCLEOTIDE SEQUENCE [LARGE SCALE GENOMIC DNA]</scope>
    <source>
        <strain evidence="1 2">KCTC 32476</strain>
    </source>
</reference>
<dbReference type="Pfam" id="PF07103">
    <property type="entry name" value="DUF1365"/>
    <property type="match status" value="1"/>
</dbReference>
<evidence type="ECO:0000313" key="1">
    <source>
        <dbReference type="EMBL" id="MZR22897.1"/>
    </source>
</evidence>
<dbReference type="Proteomes" id="UP000445696">
    <property type="component" value="Unassembled WGS sequence"/>
</dbReference>
<dbReference type="PANTHER" id="PTHR33973">
    <property type="entry name" value="OS07G0153300 PROTEIN"/>
    <property type="match status" value="1"/>
</dbReference>
<protein>
    <submittedName>
        <fullName evidence="1">DUF1365 family protein</fullName>
    </submittedName>
</protein>
<dbReference type="InterPro" id="IPR010775">
    <property type="entry name" value="DUF1365"/>
</dbReference>
<dbReference type="OrthoDB" id="9778801at2"/>
<dbReference type="RefSeq" id="WP_161339353.1">
    <property type="nucleotide sequence ID" value="NZ_JBHSDG010000004.1"/>
</dbReference>
<dbReference type="AlphaFoldDB" id="A0A845MI00"/>
<dbReference type="PANTHER" id="PTHR33973:SF4">
    <property type="entry name" value="OS07G0153300 PROTEIN"/>
    <property type="match status" value="1"/>
</dbReference>